<dbReference type="Pfam" id="PF07690">
    <property type="entry name" value="MFS_1"/>
    <property type="match status" value="1"/>
</dbReference>
<comment type="caution">
    <text evidence="4">The sequence shown here is derived from an EMBL/GenBank/DDBJ whole genome shotgun (WGS) entry which is preliminary data.</text>
</comment>
<dbReference type="InterPro" id="IPR020846">
    <property type="entry name" value="MFS_dom"/>
</dbReference>
<dbReference type="PANTHER" id="PTHR40788">
    <property type="entry name" value="CLR5 DOMAIN-CONTAINING PROTEIN-RELATED"/>
    <property type="match status" value="1"/>
</dbReference>
<organism evidence="4 5">
    <name type="scientific">Aspergillus oryzae</name>
    <name type="common">Yellow koji mold</name>
    <dbReference type="NCBI Taxonomy" id="5062"/>
    <lineage>
        <taxon>Eukaryota</taxon>
        <taxon>Fungi</taxon>
        <taxon>Dikarya</taxon>
        <taxon>Ascomycota</taxon>
        <taxon>Pezizomycotina</taxon>
        <taxon>Eurotiomycetes</taxon>
        <taxon>Eurotiomycetidae</taxon>
        <taxon>Eurotiales</taxon>
        <taxon>Aspergillaceae</taxon>
        <taxon>Aspergillus</taxon>
        <taxon>Aspergillus subgen. Circumdati</taxon>
    </lineage>
</organism>
<dbReference type="Proteomes" id="UP001165205">
    <property type="component" value="Unassembled WGS sequence"/>
</dbReference>
<evidence type="ECO:0000313" key="4">
    <source>
        <dbReference type="EMBL" id="GMG35982.1"/>
    </source>
</evidence>
<dbReference type="PANTHER" id="PTHR40788:SF2">
    <property type="entry name" value="CLR5 DOMAIN-CONTAINING PROTEIN"/>
    <property type="match status" value="1"/>
</dbReference>
<evidence type="ECO:0000259" key="3">
    <source>
        <dbReference type="PROSITE" id="PS50850"/>
    </source>
</evidence>
<feature type="transmembrane region" description="Helical" evidence="2">
    <location>
        <begin position="201"/>
        <end position="219"/>
    </location>
</feature>
<dbReference type="GO" id="GO:0016020">
    <property type="term" value="C:membrane"/>
    <property type="evidence" value="ECO:0007669"/>
    <property type="project" value="UniProtKB-SubCell"/>
</dbReference>
<evidence type="ECO:0000256" key="2">
    <source>
        <dbReference type="SAM" id="Phobius"/>
    </source>
</evidence>
<proteinExistence type="predicted"/>
<evidence type="ECO:0000313" key="5">
    <source>
        <dbReference type="Proteomes" id="UP001165205"/>
    </source>
</evidence>
<keyword evidence="2" id="KW-0812">Transmembrane</keyword>
<protein>
    <submittedName>
        <fullName evidence="4">Unnamed protein product</fullName>
    </submittedName>
</protein>
<reference evidence="4" key="1">
    <citation type="submission" date="2023-04" db="EMBL/GenBank/DDBJ databases">
        <title>Aspergillus oryzae NBRC 4228.</title>
        <authorList>
            <person name="Ichikawa N."/>
            <person name="Sato H."/>
            <person name="Tonouchi N."/>
        </authorList>
    </citation>
    <scope>NUCLEOTIDE SEQUENCE</scope>
    <source>
        <strain evidence="4">NBRC 4228</strain>
    </source>
</reference>
<feature type="domain" description="Major facilitator superfamily (MFS) profile" evidence="3">
    <location>
        <begin position="1"/>
        <end position="46"/>
    </location>
</feature>
<dbReference type="InterPro" id="IPR011701">
    <property type="entry name" value="MFS"/>
</dbReference>
<feature type="transmembrane region" description="Helical" evidence="2">
    <location>
        <begin position="98"/>
        <end position="118"/>
    </location>
</feature>
<dbReference type="EMBL" id="BSYA01000186">
    <property type="protein sequence ID" value="GMG35982.1"/>
    <property type="molecule type" value="Genomic_DNA"/>
</dbReference>
<gene>
    <name evidence="4" type="ORF">Aory04_001110400</name>
</gene>
<accession>A0AAN4YXB2</accession>
<feature type="transmembrane region" description="Helical" evidence="2">
    <location>
        <begin position="23"/>
        <end position="42"/>
    </location>
</feature>
<evidence type="ECO:0000256" key="1">
    <source>
        <dbReference type="ARBA" id="ARBA00004141"/>
    </source>
</evidence>
<keyword evidence="2" id="KW-0472">Membrane</keyword>
<dbReference type="GO" id="GO:0022857">
    <property type="term" value="F:transmembrane transporter activity"/>
    <property type="evidence" value="ECO:0007669"/>
    <property type="project" value="InterPro"/>
</dbReference>
<dbReference type="InterPro" id="IPR036259">
    <property type="entry name" value="MFS_trans_sf"/>
</dbReference>
<dbReference type="PROSITE" id="PS50850">
    <property type="entry name" value="MFS"/>
    <property type="match status" value="1"/>
</dbReference>
<name>A0AAN4YXB2_ASPOZ</name>
<feature type="transmembrane region" description="Helical" evidence="2">
    <location>
        <begin position="231"/>
        <end position="252"/>
    </location>
</feature>
<keyword evidence="2" id="KW-1133">Transmembrane helix</keyword>
<dbReference type="Gene3D" id="1.20.1250.20">
    <property type="entry name" value="MFS general substrate transporter like domains"/>
    <property type="match status" value="1"/>
</dbReference>
<dbReference type="SUPFAM" id="SSF103473">
    <property type="entry name" value="MFS general substrate transporter"/>
    <property type="match status" value="1"/>
</dbReference>
<comment type="subcellular location">
    <subcellularLocation>
        <location evidence="1">Membrane</location>
        <topology evidence="1">Multi-pass membrane protein</topology>
    </subcellularLocation>
</comment>
<sequence>MLGQGIGPVFGGLLAQYLGFRSIFWFLTICASVSLFTILLLLPETLRSIAGNGTVPLRGLQKPWLYYITGQPGAEEGAESGIKKSRVTFGTVFAPLKFLFEIDVFITLFFGSIVYTVWSMVTSSTSDLFEETYNLTTLQVGLTFLENGCMSGSYTIGYLMDYNHRLTEREYCEKHNYPPGTRVNLKTHPDFPIETARMRNTWWITVIFIVCVAVYGVSLRTHLAVPIILQYIIAYCSTGIFTINSALVIDLYPGASASATAVNNLMRCLIGAAGVAAVQPIIDALGPTYTFVLLADFQFDPFGPGATAYDNTEAGLDGIDWNDPASALKAIGAGGPGGLPFPETLSPEEVRRQATARSDEIFTSYETLHRIIQRHEATIQKRWSKKTRQQRLNVLLSAWPDMPAIHRPDFDAFRRESASDRVRGTKYRVHFMWPYVNQEDLLNTKALPLLLNSRGRHPPSHFAAADMDAMHLGLVSKAIVPIFLNCHVLILNGMTENTRDYGQLVAWEDHPDAFDWMHKQKQFLPGEGLLVMEAQARLLSFLVQCCQQLLHDIPESTLTSNSFPVLPEPQIKPESEISGFESLGVIAAEAPYRVPAQIDLRRIASLLAARASAAEDHLWALREDPDYFARTLLECKEHLQEMLKDLDGKSHPVLGFGRDNVLWARILGSILSEAYLRLELFSELSSQAGRLVAMQKMYADDISPSKDLPEAYLEALLRLRYFLTQAAKGPLSMLRIAGVASPPLRRFFARVPPPDPYTSKISVTSKPGAKMNKVETQLIWLLRNLWEDGYDLFLFGMPLVVDELGRLLQSEKQAQELLSSYITEVIGDLSIFSQCLHQLALYHPWARSFESELVDREDKVKQEFAERTQSWARILAALKAALPERDESNKTVDLGKPTEGKFTYPFEKRRTKENVTALRNAESCLDAFWAAIDQTMVNKAGDLSGTAVRNLLSQPRILQRTREWIEPEKPQRASQDKPGGVDLYTLYQPVSSVYSGLSARALDISQPKTKVKTRGTSHPVRKTEALPRHDPVDRQPTFSVDTRALKVFRAVFFNPATTSTPGEVSWNDFLHAMTSVGFSAMKLYGSVWQFQPTRLDVERNILFHEPHPQGKLPFKTARQYGRESFPFPIKILAKRRPRILKEQPVQVVAGNSKTCYFVHPGALSGCHTSALNARINGPWKENGADGPIDWTDFDEETVECVLSYFYVQDYSVPSSEPEQLSSTARIEPISLKAGSVPADEPTFQRPLTPLSQCLRIGLPAETIETAAGGLTQRKLENSDDGPAVEIVLHAKVYCFAHRFLISDLESFALQRLTQVLIAVDPRKDNLFPYLADAVRVIYNSTPGALVQVNPARKLLSQYVALNYTLLANEQLVRLLDEGGEFLADLSQKLARRLTASDTETQSMRKHIARLQDLTDKLKADSDKKERELKKLRGIPGRSESSFAFGGGGFGGFGST</sequence>